<feature type="domain" description="SLH" evidence="2">
    <location>
        <begin position="103"/>
        <end position="168"/>
    </location>
</feature>
<evidence type="ECO:0000259" key="2">
    <source>
        <dbReference type="PROSITE" id="PS51272"/>
    </source>
</evidence>
<dbReference type="InterPro" id="IPR014755">
    <property type="entry name" value="Cu-Rt/internalin_Ig-like"/>
</dbReference>
<dbReference type="Proteomes" id="UP000282529">
    <property type="component" value="Unassembled WGS sequence"/>
</dbReference>
<accession>A0A3N9P2D9</accession>
<organism evidence="3 4">
    <name type="scientific">Paenibacillus rhizophilus</name>
    <dbReference type="NCBI Taxonomy" id="1850366"/>
    <lineage>
        <taxon>Bacteria</taxon>
        <taxon>Bacillati</taxon>
        <taxon>Bacillota</taxon>
        <taxon>Bacilli</taxon>
        <taxon>Bacillales</taxon>
        <taxon>Paenibacillaceae</taxon>
        <taxon>Paenibacillus</taxon>
    </lineage>
</organism>
<reference evidence="3 4" key="1">
    <citation type="submission" date="2018-11" db="EMBL/GenBank/DDBJ databases">
        <title>Genome sequence of strain 7197.</title>
        <authorList>
            <person name="Gao J."/>
            <person name="Sun J."/>
        </authorList>
    </citation>
    <scope>NUCLEOTIDE SEQUENCE [LARGE SCALE GENOMIC DNA]</scope>
    <source>
        <strain evidence="3 4">7197</strain>
    </source>
</reference>
<proteinExistence type="predicted"/>
<gene>
    <name evidence="3" type="ORF">EH198_16265</name>
</gene>
<feature type="domain" description="SLH" evidence="2">
    <location>
        <begin position="38"/>
        <end position="102"/>
    </location>
</feature>
<dbReference type="Gene3D" id="2.60.40.1220">
    <property type="match status" value="3"/>
</dbReference>
<dbReference type="EMBL" id="RQPI01000009">
    <property type="protein sequence ID" value="RQW10373.1"/>
    <property type="molecule type" value="Genomic_DNA"/>
</dbReference>
<sequence length="944" mass="97646">MSDMSYPTKQESQFMNVQGGEKKVMKKILSVALSTAMAFSMFASVAFGETATTPQAKFDALAAKGILNGYPDGQAHLEKDLTRAEFAKIVTKLFNLTEVTNKLSYKDKGYNAKNWAVPYIEAVTAANLMQGKDTVKGIFDYNGKVTVEEVATVLFRALKLEAPTTTDNNASTWAKGYAQAVINKGLVAASTNFKGNATRSLVVETAYAVSTLSTVPVVASAEALSPTSVLVTFSDKATTTVTLTEALVAGVEKTINFTYNGHDYTAKVTLAAPKVVSVTAPNGKQVVVKFNRPVDASTITETVYGNTTLVDGVVSLTKLGDAPAVTPNIANVVIGADGTDATITLAGSEYLDGQYAFTLTDAVKTTAGEKIPAYTQLLNVDDTVAPAIVSVSAVAKATTNKVTVKLSEPVQVLGTIAYVNGAAVNSIANGDSLDELVLTTGTLEAGKTYDVSLLNVKDFAGNYISPNPTKTTVTVVSDTVAPTVASVTVTGENTVKVVFNKSIDQLSLNGSIRLLDANGESKGAFIVTKKDSKTYTLTAPAFSFPSSGTFTGTIVFGTSIRDSLGNTLASTYSQAVTFTKDTAAPTVVSATYGSAGLVVKFSEDVTVAGNAITLISDATGFANGFTVSDSTYSVDGATVTFKNVTGLAAGSYTLRLPAGLVKDKAAAKNANAAVVLPVTITTTTSTDTDKPGANNISNAVVVGTDQRVTFDVYDTTGLNLSTVRDVNNYTLGGKALPAGSYITTSYNGTGNPTNVTASLYIPSASISSADDQDLVINGIKDTAGNTIVPVVKTIKNFVDSVAPTLSSAAVSSDISSRLILTFSEDVSGVDAGDLKVVVNGVEVSAANVEKLTGGTTGSSKKWVLNVPVAKGDYSGNSVLYVENGKEAGIQADEIIAYTGDAAGNLNLAASYVYTITVTVKDETTTSIVDGAGNNITKGTTVSGK</sequence>
<keyword evidence="4" id="KW-1185">Reference proteome</keyword>
<dbReference type="OrthoDB" id="1706086at2"/>
<evidence type="ECO:0000313" key="3">
    <source>
        <dbReference type="EMBL" id="RQW10373.1"/>
    </source>
</evidence>
<evidence type="ECO:0000313" key="4">
    <source>
        <dbReference type="Proteomes" id="UP000282529"/>
    </source>
</evidence>
<name>A0A3N9P2D9_9BACL</name>
<comment type="caution">
    <text evidence="3">The sequence shown here is derived from an EMBL/GenBank/DDBJ whole genome shotgun (WGS) entry which is preliminary data.</text>
</comment>
<dbReference type="RefSeq" id="WP_124696556.1">
    <property type="nucleotide sequence ID" value="NZ_JBHUFE010000036.1"/>
</dbReference>
<dbReference type="AlphaFoldDB" id="A0A3N9P2D9"/>
<protein>
    <recommendedName>
        <fullName evidence="2">SLH domain-containing protein</fullName>
    </recommendedName>
</protein>
<keyword evidence="1" id="KW-0732">Signal</keyword>
<evidence type="ECO:0000256" key="1">
    <source>
        <dbReference type="ARBA" id="ARBA00022729"/>
    </source>
</evidence>
<dbReference type="PROSITE" id="PS51272">
    <property type="entry name" value="SLH"/>
    <property type="match status" value="2"/>
</dbReference>
<dbReference type="InterPro" id="IPR001119">
    <property type="entry name" value="SLH_dom"/>
</dbReference>